<dbReference type="OrthoDB" id="60984at2759"/>
<proteinExistence type="inferred from homology"/>
<dbReference type="RefSeq" id="XP_009032692.1">
    <property type="nucleotide sequence ID" value="XM_009034444.1"/>
</dbReference>
<dbReference type="Pfam" id="PF02781">
    <property type="entry name" value="G6PD_C"/>
    <property type="match status" value="1"/>
</dbReference>
<evidence type="ECO:0000256" key="4">
    <source>
        <dbReference type="ARBA" id="ARBA00022837"/>
    </source>
</evidence>
<dbReference type="InterPro" id="IPR018247">
    <property type="entry name" value="EF_Hand_1_Ca_BS"/>
</dbReference>
<dbReference type="AlphaFoldDB" id="F0XVR8"/>
<accession>F0XVR8</accession>
<feature type="compositionally biased region" description="Pro residues" evidence="9">
    <location>
        <begin position="7"/>
        <end position="28"/>
    </location>
</feature>
<dbReference type="InterPro" id="IPR011992">
    <property type="entry name" value="EF-hand-dom_pair"/>
</dbReference>
<feature type="domain" description="EF-hand" evidence="10">
    <location>
        <begin position="544"/>
        <end position="579"/>
    </location>
</feature>
<evidence type="ECO:0000256" key="7">
    <source>
        <dbReference type="ARBA" id="ARBA00023277"/>
    </source>
</evidence>
<dbReference type="eggNOG" id="KOG0563">
    <property type="taxonomic scope" value="Eukaryota"/>
</dbReference>
<dbReference type="SUPFAM" id="SSF47473">
    <property type="entry name" value="EF-hand"/>
    <property type="match status" value="1"/>
</dbReference>
<dbReference type="Pfam" id="PF00479">
    <property type="entry name" value="G6PD_N"/>
    <property type="match status" value="1"/>
</dbReference>
<dbReference type="GO" id="GO:0006006">
    <property type="term" value="P:glucose metabolic process"/>
    <property type="evidence" value="ECO:0007669"/>
    <property type="project" value="UniProtKB-KW"/>
</dbReference>
<dbReference type="Gene3D" id="3.40.50.720">
    <property type="entry name" value="NAD(P)-binding Rossmann-like Domain"/>
    <property type="match status" value="1"/>
</dbReference>
<keyword evidence="6 8" id="KW-0560">Oxidoreductase</keyword>
<dbReference type="PROSITE" id="PS50222">
    <property type="entry name" value="EF_HAND_2"/>
    <property type="match status" value="1"/>
</dbReference>
<comment type="pathway">
    <text evidence="1 8">Carbohydrate degradation; pentose phosphate pathway; D-ribulose 5-phosphate from D-glucose 6-phosphate (oxidative stage): step 1/3.</text>
</comment>
<dbReference type="SUPFAM" id="SSF55347">
    <property type="entry name" value="Glyceraldehyde-3-phosphate dehydrogenase-like, C-terminal domain"/>
    <property type="match status" value="1"/>
</dbReference>
<dbReference type="InterPro" id="IPR022674">
    <property type="entry name" value="G6P_DH_NAD-bd"/>
</dbReference>
<dbReference type="NCBIfam" id="TIGR00871">
    <property type="entry name" value="zwf"/>
    <property type="match status" value="1"/>
</dbReference>
<organism evidence="12">
    <name type="scientific">Aureococcus anophagefferens</name>
    <name type="common">Harmful bloom alga</name>
    <dbReference type="NCBI Taxonomy" id="44056"/>
    <lineage>
        <taxon>Eukaryota</taxon>
        <taxon>Sar</taxon>
        <taxon>Stramenopiles</taxon>
        <taxon>Ochrophyta</taxon>
        <taxon>Pelagophyceae</taxon>
        <taxon>Pelagomonadales</taxon>
        <taxon>Pelagomonadaceae</taxon>
        <taxon>Aureococcus</taxon>
    </lineage>
</organism>
<dbReference type="EMBL" id="GL833120">
    <property type="protein sequence ID" value="EGB13092.1"/>
    <property type="molecule type" value="Genomic_DNA"/>
</dbReference>
<evidence type="ECO:0000256" key="1">
    <source>
        <dbReference type="ARBA" id="ARBA00004937"/>
    </source>
</evidence>
<evidence type="ECO:0000256" key="5">
    <source>
        <dbReference type="ARBA" id="ARBA00022857"/>
    </source>
</evidence>
<dbReference type="PANTHER" id="PTHR23429">
    <property type="entry name" value="GLUCOSE-6-PHOSPHATE 1-DEHYDROGENASE G6PD"/>
    <property type="match status" value="1"/>
</dbReference>
<evidence type="ECO:0000256" key="8">
    <source>
        <dbReference type="RuleBase" id="RU362120"/>
    </source>
</evidence>
<evidence type="ECO:0000259" key="10">
    <source>
        <dbReference type="PROSITE" id="PS50222"/>
    </source>
</evidence>
<evidence type="ECO:0000256" key="6">
    <source>
        <dbReference type="ARBA" id="ARBA00023002"/>
    </source>
</evidence>
<evidence type="ECO:0000313" key="12">
    <source>
        <dbReference type="Proteomes" id="UP000002729"/>
    </source>
</evidence>
<dbReference type="EC" id="1.1.1.49" evidence="8"/>
<dbReference type="GO" id="GO:0009051">
    <property type="term" value="P:pentose-phosphate shunt, oxidative branch"/>
    <property type="evidence" value="ECO:0007669"/>
    <property type="project" value="TreeGrafter"/>
</dbReference>
<dbReference type="InterPro" id="IPR002048">
    <property type="entry name" value="EF_hand_dom"/>
</dbReference>
<evidence type="ECO:0000256" key="3">
    <source>
        <dbReference type="ARBA" id="ARBA00022526"/>
    </source>
</evidence>
<dbReference type="InterPro" id="IPR019796">
    <property type="entry name" value="G6P_DH_AS"/>
</dbReference>
<dbReference type="InterPro" id="IPR001282">
    <property type="entry name" value="G6P_DH"/>
</dbReference>
<evidence type="ECO:0000313" key="11">
    <source>
        <dbReference type="EMBL" id="EGB13092.1"/>
    </source>
</evidence>
<dbReference type="GO" id="GO:0005509">
    <property type="term" value="F:calcium ion binding"/>
    <property type="evidence" value="ECO:0007669"/>
    <property type="project" value="InterPro"/>
</dbReference>
<evidence type="ECO:0000256" key="9">
    <source>
        <dbReference type="SAM" id="MobiDB-lite"/>
    </source>
</evidence>
<dbReference type="Gene3D" id="3.30.360.10">
    <property type="entry name" value="Dihydrodipicolinate Reductase, domain 2"/>
    <property type="match status" value="1"/>
</dbReference>
<dbReference type="GO" id="GO:0004345">
    <property type="term" value="F:glucose-6-phosphate dehydrogenase activity"/>
    <property type="evidence" value="ECO:0007669"/>
    <property type="project" value="UniProtKB-EC"/>
</dbReference>
<evidence type="ECO:0000256" key="2">
    <source>
        <dbReference type="ARBA" id="ARBA00009975"/>
    </source>
</evidence>
<dbReference type="HAMAP" id="MF_00966">
    <property type="entry name" value="G6PD"/>
    <property type="match status" value="1"/>
</dbReference>
<name>F0XVR8_AURAN</name>
<dbReference type="InParanoid" id="F0XVR8"/>
<dbReference type="KEGG" id="aaf:AURANDRAFT_51995"/>
<dbReference type="PANTHER" id="PTHR23429:SF0">
    <property type="entry name" value="GLUCOSE-6-PHOSPHATE 1-DEHYDROGENASE"/>
    <property type="match status" value="1"/>
</dbReference>
<dbReference type="GO" id="GO:0050661">
    <property type="term" value="F:NADP binding"/>
    <property type="evidence" value="ECO:0007669"/>
    <property type="project" value="InterPro"/>
</dbReference>
<dbReference type="Proteomes" id="UP000002729">
    <property type="component" value="Unassembled WGS sequence"/>
</dbReference>
<dbReference type="PROSITE" id="PS00018">
    <property type="entry name" value="EF_HAND_1"/>
    <property type="match status" value="1"/>
</dbReference>
<dbReference type="SUPFAM" id="SSF51735">
    <property type="entry name" value="NAD(P)-binding Rossmann-fold domains"/>
    <property type="match status" value="1"/>
</dbReference>
<keyword evidence="5 8" id="KW-0521">NADP</keyword>
<comment type="function">
    <text evidence="8">Catalyzes the rate-limiting step of the oxidative pentose-phosphate pathway, which represents a route for the dissimilation of carbohydrates besides glycolysis.</text>
</comment>
<protein>
    <recommendedName>
        <fullName evidence="8">Glucose-6-phosphate 1-dehydrogenase</fullName>
        <ecNumber evidence="8">1.1.1.49</ecNumber>
    </recommendedName>
</protein>
<keyword evidence="12" id="KW-1185">Reference proteome</keyword>
<reference evidence="11 12" key="1">
    <citation type="journal article" date="2011" name="Proc. Natl. Acad. Sci. U.S.A.">
        <title>Niche of harmful alga Aureococcus anophagefferens revealed through ecogenomics.</title>
        <authorList>
            <person name="Gobler C.J."/>
            <person name="Berry D.L."/>
            <person name="Dyhrman S.T."/>
            <person name="Wilhelm S.W."/>
            <person name="Salamov A."/>
            <person name="Lobanov A.V."/>
            <person name="Zhang Y."/>
            <person name="Collier J.L."/>
            <person name="Wurch L.L."/>
            <person name="Kustka A.B."/>
            <person name="Dill B.D."/>
            <person name="Shah M."/>
            <person name="VerBerkmoes N.C."/>
            <person name="Kuo A."/>
            <person name="Terry A."/>
            <person name="Pangilinan J."/>
            <person name="Lindquist E.A."/>
            <person name="Lucas S."/>
            <person name="Paulsen I.T."/>
            <person name="Hattenrath-Lehmann T.K."/>
            <person name="Talmage S.C."/>
            <person name="Walker E.A."/>
            <person name="Koch F."/>
            <person name="Burson A.M."/>
            <person name="Marcoval M.A."/>
            <person name="Tang Y.Z."/>
            <person name="Lecleir G.R."/>
            <person name="Coyne K.J."/>
            <person name="Berg G.M."/>
            <person name="Bertrand E.M."/>
            <person name="Saito M.A."/>
            <person name="Gladyshev V.N."/>
            <person name="Grigoriev I.V."/>
        </authorList>
    </citation>
    <scope>NUCLEOTIDE SEQUENCE [LARGE SCALE GENOMIC DNA]</scope>
    <source>
        <strain evidence="12">CCMP 1984</strain>
    </source>
</reference>
<dbReference type="Gene3D" id="1.10.238.10">
    <property type="entry name" value="EF-hand"/>
    <property type="match status" value="1"/>
</dbReference>
<dbReference type="InterPro" id="IPR022675">
    <property type="entry name" value="G6P_DH_C"/>
</dbReference>
<keyword evidence="7 8" id="KW-0119">Carbohydrate metabolism</keyword>
<dbReference type="InterPro" id="IPR036291">
    <property type="entry name" value="NAD(P)-bd_dom_sf"/>
</dbReference>
<dbReference type="UniPathway" id="UPA00115">
    <property type="reaction ID" value="UER00408"/>
</dbReference>
<dbReference type="FunCoup" id="F0XVR8">
    <property type="interactions" value="138"/>
</dbReference>
<keyword evidence="3 8" id="KW-0313">Glucose metabolism</keyword>
<dbReference type="PRINTS" id="PR00079">
    <property type="entry name" value="G6PDHDRGNASE"/>
</dbReference>
<dbReference type="GeneID" id="20222142"/>
<comment type="similarity">
    <text evidence="2 8">Belongs to the glucose-6-phosphate dehydrogenase family.</text>
</comment>
<gene>
    <name evidence="11" type="primary">G6PD</name>
    <name evidence="11" type="ORF">AURANDRAFT_51995</name>
</gene>
<sequence length="634" mass="69692">MSSGALSPPPGAPPTPKPMLSPPPPPAASPGGTSLAKTLTPAANRLRGLNLGGDAAKRPISVVIFGATGDLAKKKLYPALYQLMLLGQLPRKDINVVGFGRRDVDLGPFVAKQCANVKRDPRLPFADFEARLSFVGGGGYDKAAGFEKLAAHLEAIEGEAPCDRLFFLSVPPTVFGAVAQLVSAHCRAPCGYTRLIIEKPFGRDAASFAELDAQTSGCFDESELFRIDHYLGKEVVLNLFSLRFANQLFEPTWNAESVESVEITFKEDIGTMGRGGYFDGFGIIRDIMQNHLLQVFVLCAMEPPASKAPADVQAAKVALLEKVAVLDVRDAFLGQFTEDAFFEEAGYLDDPGVPDDSVTPTFAAVVLRVDNDRWRGVPFLMKAGKGLDERLAEVRVRYKAQPYNALLVDSKSARNELVCRIQPDEALYLKTHTKKPGLTHECVPTCMDMRYSSEFERAYLADAYERMFLNAAKGDSSLFVSAPELVEAWRIFTPLLHAIDGRRPRPVLYPFGARNPAGFRAWSLEKAGVKQRPSFMEHLATLAGDVGSLRACFDRHDADKDGVLSKAEVRDLARDLYDGRDCPDKSLRKFLQVARGFELKERITFKDFCYFARCAKAAFGAKPRSYQPPICSEK</sequence>
<feature type="region of interest" description="Disordered" evidence="9">
    <location>
        <begin position="1"/>
        <end position="34"/>
    </location>
</feature>
<dbReference type="OMA" id="TLIYDCL"/>
<dbReference type="PROSITE" id="PS00069">
    <property type="entry name" value="G6P_DEHYDROGENASE"/>
    <property type="match status" value="1"/>
</dbReference>
<comment type="catalytic activity">
    <reaction evidence="8">
        <text>D-glucose 6-phosphate + NADP(+) = 6-phospho-D-glucono-1,5-lactone + NADPH + H(+)</text>
        <dbReference type="Rhea" id="RHEA:15841"/>
        <dbReference type="ChEBI" id="CHEBI:15378"/>
        <dbReference type="ChEBI" id="CHEBI:57783"/>
        <dbReference type="ChEBI" id="CHEBI:57955"/>
        <dbReference type="ChEBI" id="CHEBI:58349"/>
        <dbReference type="ChEBI" id="CHEBI:61548"/>
        <dbReference type="EC" id="1.1.1.49"/>
    </reaction>
</comment>
<keyword evidence="4" id="KW-0106">Calcium</keyword>